<dbReference type="Proteomes" id="UP001221686">
    <property type="component" value="Unassembled WGS sequence"/>
</dbReference>
<dbReference type="Pfam" id="PF03781">
    <property type="entry name" value="FGE-sulfatase"/>
    <property type="match status" value="1"/>
</dbReference>
<proteinExistence type="predicted"/>
<keyword evidence="4" id="KW-1185">Reference proteome</keyword>
<evidence type="ECO:0000256" key="1">
    <source>
        <dbReference type="SAM" id="SignalP"/>
    </source>
</evidence>
<dbReference type="InterPro" id="IPR016187">
    <property type="entry name" value="CTDL_fold"/>
</dbReference>
<dbReference type="Gene3D" id="3.90.1580.10">
    <property type="entry name" value="paralog of FGE (formylglycine-generating enzyme)"/>
    <property type="match status" value="1"/>
</dbReference>
<reference evidence="3 4" key="1">
    <citation type="submission" date="2022-11" db="EMBL/GenBank/DDBJ databases">
        <title>Minimal conservation of predation-associated metabolite biosynthetic gene clusters underscores biosynthetic potential of Myxococcota including descriptions for ten novel species: Archangium lansinium sp. nov., Myxococcus landrumus sp. nov., Nannocystis bai.</title>
        <authorList>
            <person name="Ahearne A."/>
            <person name="Stevens C."/>
            <person name="Dowd S."/>
        </authorList>
    </citation>
    <scope>NUCLEOTIDE SEQUENCE [LARGE SCALE GENOMIC DNA]</scope>
    <source>
        <strain evidence="3 4">BB15-2</strain>
    </source>
</reference>
<keyword evidence="1" id="KW-0732">Signal</keyword>
<accession>A0ABT5E849</accession>
<dbReference type="SUPFAM" id="SSF56436">
    <property type="entry name" value="C-type lectin-like"/>
    <property type="match status" value="1"/>
</dbReference>
<feature type="domain" description="Sulfatase-modifying factor enzyme-like" evidence="2">
    <location>
        <begin position="90"/>
        <end position="278"/>
    </location>
</feature>
<sequence length="480" mass="51463">MMSRALLVVPLCLLACEATSRRFAALDAPPPAPVAVGDARPLSELTKVTELSEAEKKKQAKELPECGRGSGRDVHGECVAIGLWDTGTVQRVQIPGGVFVTGNVPDHFNSSPSRELPAVRWSGNPPRHQALRSFWIDLHEVTRGAYAGCVAAGACTPAICPQGQVDPTAELQPEVAEPLPQTCVSHQQAAAYCGHAGGRLPSEAEWEYAARGPDARVYPWGNQIKDEIPQGLYAAGHVRADSSYFGVRGMGSDALEWVADTYDADAALRPFVEGQFRAGDGPLAVARQVFEQAAFCGEDPACKPPAGEPVRHVYKYGNVGQRRAARETRPPRFPGAELEGWDIVAVDPRLGFRCAADLRAEDKPLQVPAAVAPIPIVRSEGALELFGGVVEAVNQEEARRFCAALRVPYGNEALTGFRLPLLAEIQQLTTVFRGPGPFWAEDGAAVQIDDTTPPAPDAPWRELMVGGETSLAARCVRSTQ</sequence>
<evidence type="ECO:0000313" key="4">
    <source>
        <dbReference type="Proteomes" id="UP001221686"/>
    </source>
</evidence>
<name>A0ABT5E849_9BACT</name>
<dbReference type="InterPro" id="IPR005532">
    <property type="entry name" value="SUMF_dom"/>
</dbReference>
<gene>
    <name evidence="3" type="ORF">POL25_29140</name>
</gene>
<evidence type="ECO:0000313" key="3">
    <source>
        <dbReference type="EMBL" id="MDC0721007.1"/>
    </source>
</evidence>
<dbReference type="EMBL" id="JAQNDL010000003">
    <property type="protein sequence ID" value="MDC0721007.1"/>
    <property type="molecule type" value="Genomic_DNA"/>
</dbReference>
<dbReference type="PANTHER" id="PTHR23150">
    <property type="entry name" value="SULFATASE MODIFYING FACTOR 1, 2"/>
    <property type="match status" value="1"/>
</dbReference>
<feature type="chain" id="PRO_5047019728" evidence="1">
    <location>
        <begin position="25"/>
        <end position="480"/>
    </location>
</feature>
<dbReference type="RefSeq" id="WP_272089511.1">
    <property type="nucleotide sequence ID" value="NZ_JAQNDL010000003.1"/>
</dbReference>
<comment type="caution">
    <text evidence="3">The sequence shown here is derived from an EMBL/GenBank/DDBJ whole genome shotgun (WGS) entry which is preliminary data.</text>
</comment>
<dbReference type="InterPro" id="IPR051043">
    <property type="entry name" value="Sulfatase_Mod_Factor_Kinase"/>
</dbReference>
<dbReference type="InterPro" id="IPR042095">
    <property type="entry name" value="SUMF_sf"/>
</dbReference>
<organism evidence="3 4">
    <name type="scientific">Nannocystis bainbridge</name>
    <dbReference type="NCBI Taxonomy" id="2995303"/>
    <lineage>
        <taxon>Bacteria</taxon>
        <taxon>Pseudomonadati</taxon>
        <taxon>Myxococcota</taxon>
        <taxon>Polyangia</taxon>
        <taxon>Nannocystales</taxon>
        <taxon>Nannocystaceae</taxon>
        <taxon>Nannocystis</taxon>
    </lineage>
</organism>
<evidence type="ECO:0000259" key="2">
    <source>
        <dbReference type="Pfam" id="PF03781"/>
    </source>
</evidence>
<protein>
    <submittedName>
        <fullName evidence="3">SUMF1/EgtB/PvdO family nonheme iron enzyme</fullName>
    </submittedName>
</protein>
<feature type="signal peptide" evidence="1">
    <location>
        <begin position="1"/>
        <end position="24"/>
    </location>
</feature>
<dbReference type="PANTHER" id="PTHR23150:SF19">
    <property type="entry name" value="FORMYLGLYCINE-GENERATING ENZYME"/>
    <property type="match status" value="1"/>
</dbReference>